<dbReference type="SUPFAM" id="SSF81301">
    <property type="entry name" value="Nucleotidyltransferase"/>
    <property type="match status" value="1"/>
</dbReference>
<reference evidence="1 2" key="1">
    <citation type="submission" date="2017-03" db="EMBL/GenBank/DDBJ databases">
        <authorList>
            <person name="Afonso C.L."/>
            <person name="Miller P.J."/>
            <person name="Scott M.A."/>
            <person name="Spackman E."/>
            <person name="Goraichik I."/>
            <person name="Dimitrov K.M."/>
            <person name="Suarez D.L."/>
            <person name="Swayne D.E."/>
        </authorList>
    </citation>
    <scope>NUCLEOTIDE SEQUENCE [LARGE SCALE GENOMIC DNA]</scope>
    <source>
        <strain evidence="1">Genome sequencing of Nitrospira japonica strain NJ11</strain>
    </source>
</reference>
<dbReference type="STRING" id="1325564.NSJP_0039"/>
<proteinExistence type="predicted"/>
<sequence>MDTDEPSLKPNWSLPSDLLSFLANAQTILSKASIPHCLIGGAALGAWGRPRATNDLDLLVLVDDESRTRLITQLSLSDIRVNQRWLDANPMAKARVTRFAAPSCPDYPLDIIYAADRHEHETLARAQRVLLQGLSLTVVSPEDLILLKLKASRPTDFDDVLAIVKNPRLQLDLAYLWDWVDRLGLQGELQYVFQAATGEEHGSGQQPP</sequence>
<accession>A0A1W1HZN8</accession>
<organism evidence="1 2">
    <name type="scientific">Nitrospira japonica</name>
    <dbReference type="NCBI Taxonomy" id="1325564"/>
    <lineage>
        <taxon>Bacteria</taxon>
        <taxon>Pseudomonadati</taxon>
        <taxon>Nitrospirota</taxon>
        <taxon>Nitrospiria</taxon>
        <taxon>Nitrospirales</taxon>
        <taxon>Nitrospiraceae</taxon>
        <taxon>Nitrospira</taxon>
    </lineage>
</organism>
<dbReference type="AlphaFoldDB" id="A0A1W1HZN8"/>
<dbReference type="Proteomes" id="UP000192042">
    <property type="component" value="Chromosome I"/>
</dbReference>
<dbReference type="Pfam" id="PF09970">
    <property type="entry name" value="DUF2204"/>
    <property type="match status" value="1"/>
</dbReference>
<keyword evidence="2" id="KW-1185">Reference proteome</keyword>
<dbReference type="KEGG" id="nja:NSJP_0039"/>
<gene>
    <name evidence="1" type="ORF">NSJP_0039</name>
</gene>
<dbReference type="InterPro" id="IPR018700">
    <property type="entry name" value="DUF2204"/>
</dbReference>
<dbReference type="Gene3D" id="3.30.460.40">
    <property type="match status" value="1"/>
</dbReference>
<dbReference type="InterPro" id="IPR043519">
    <property type="entry name" value="NT_sf"/>
</dbReference>
<evidence type="ECO:0000313" key="2">
    <source>
        <dbReference type="Proteomes" id="UP000192042"/>
    </source>
</evidence>
<evidence type="ECO:0000313" key="1">
    <source>
        <dbReference type="EMBL" id="SLM46211.1"/>
    </source>
</evidence>
<name>A0A1W1HZN8_9BACT</name>
<protein>
    <submittedName>
        <fullName evidence="1">Uncharacterized protein</fullName>
    </submittedName>
</protein>
<dbReference type="EMBL" id="LT828648">
    <property type="protein sequence ID" value="SLM46211.1"/>
    <property type="molecule type" value="Genomic_DNA"/>
</dbReference>